<dbReference type="GO" id="GO:0004139">
    <property type="term" value="F:deoxyribose-phosphate aldolase activity"/>
    <property type="evidence" value="ECO:0007669"/>
    <property type="project" value="UniProtKB-UniRule"/>
</dbReference>
<dbReference type="InterPro" id="IPR013785">
    <property type="entry name" value="Aldolase_TIM"/>
</dbReference>
<dbReference type="InterPro" id="IPR011343">
    <property type="entry name" value="DeoC"/>
</dbReference>
<dbReference type="SUPFAM" id="SSF51569">
    <property type="entry name" value="Aldolase"/>
    <property type="match status" value="1"/>
</dbReference>
<dbReference type="GO" id="GO:0016052">
    <property type="term" value="P:carbohydrate catabolic process"/>
    <property type="evidence" value="ECO:0007669"/>
    <property type="project" value="TreeGrafter"/>
</dbReference>
<evidence type="ECO:0000313" key="8">
    <source>
        <dbReference type="EMBL" id="RXI99395.1"/>
    </source>
</evidence>
<reference evidence="8 9" key="1">
    <citation type="journal article" date="2019" name="Int. J. Syst. Evol. Microbiol.">
        <title>Anaerobacillus alkaliphilus sp. nov., a novel alkaliphilic and moderately halophilic bacterium.</title>
        <authorList>
            <person name="Borsodi A.K."/>
            <person name="Aszalos J.M."/>
            <person name="Bihari P."/>
            <person name="Nagy I."/>
            <person name="Schumann P."/>
            <person name="Sproer C."/>
            <person name="Kovacs A.L."/>
            <person name="Boka K."/>
            <person name="Dobosy P."/>
            <person name="Ovari M."/>
            <person name="Szili-Kovacs T."/>
            <person name="Toth E."/>
        </authorList>
    </citation>
    <scope>NUCLEOTIDE SEQUENCE [LARGE SCALE GENOMIC DNA]</scope>
    <source>
        <strain evidence="8 9">B16-10</strain>
    </source>
</reference>
<comment type="caution">
    <text evidence="8">The sequence shown here is derived from an EMBL/GenBank/DDBJ whole genome shotgun (WGS) entry which is preliminary data.</text>
</comment>
<comment type="similarity">
    <text evidence="1 7">Belongs to the DeoC/FbaB aldolase family. DeoC type 1 subfamily.</text>
</comment>
<dbReference type="Gene3D" id="3.20.20.70">
    <property type="entry name" value="Aldolase class I"/>
    <property type="match status" value="1"/>
</dbReference>
<evidence type="ECO:0000256" key="4">
    <source>
        <dbReference type="ARBA" id="ARBA00023270"/>
    </source>
</evidence>
<evidence type="ECO:0000256" key="2">
    <source>
        <dbReference type="ARBA" id="ARBA00022490"/>
    </source>
</evidence>
<keyword evidence="2 7" id="KW-0963">Cytoplasm</keyword>
<keyword evidence="9" id="KW-1185">Reference proteome</keyword>
<protein>
    <recommendedName>
        <fullName evidence="7">Deoxyribose-phosphate aldolase</fullName>
        <shortName evidence="7">DERA</shortName>
        <ecNumber evidence="7">4.1.2.4</ecNumber>
    </recommendedName>
    <alternativeName>
        <fullName evidence="7">2-deoxy-D-ribose 5-phosphate aldolase</fullName>
    </alternativeName>
    <alternativeName>
        <fullName evidence="7">Phosphodeoxyriboaldolase</fullName>
        <shortName evidence="7">Deoxyriboaldolase</shortName>
    </alternativeName>
</protein>
<evidence type="ECO:0000256" key="5">
    <source>
        <dbReference type="ARBA" id="ARBA00048791"/>
    </source>
</evidence>
<proteinExistence type="inferred from homology"/>
<comment type="subcellular location">
    <subcellularLocation>
        <location evidence="7">Cytoplasm</location>
    </subcellularLocation>
</comment>
<dbReference type="EMBL" id="QOUX01000045">
    <property type="protein sequence ID" value="RXI99395.1"/>
    <property type="molecule type" value="Genomic_DNA"/>
</dbReference>
<dbReference type="PIRSF" id="PIRSF001357">
    <property type="entry name" value="DeoC"/>
    <property type="match status" value="1"/>
</dbReference>
<dbReference type="Proteomes" id="UP000290649">
    <property type="component" value="Unassembled WGS sequence"/>
</dbReference>
<keyword evidence="3 7" id="KW-0456">Lyase</keyword>
<feature type="active site" description="Proton donor/acceptor" evidence="7">
    <location>
        <position position="183"/>
    </location>
</feature>
<dbReference type="CDD" id="cd00959">
    <property type="entry name" value="DeoC"/>
    <property type="match status" value="1"/>
</dbReference>
<name>A0A4Q0VRJ4_9BACI</name>
<dbReference type="AlphaFoldDB" id="A0A4Q0VRJ4"/>
<dbReference type="SMART" id="SM01133">
    <property type="entry name" value="DeoC"/>
    <property type="match status" value="1"/>
</dbReference>
<sequence length="223" mass="23567">MSEELARMIDHTLLKANATEQEVVVLANEAKEYNFASVCVNPTWVHKAAEILQGTEVKVCTVIGFPLGATTPEVKAFETKNAIENGATEVDMVINIGALKDKENELVERDIKAVVEAAKGKALTKVIIETSLLTDEEKVRACEIAVKAGTDFVKTSTGFSTGGATVEDITLMRKTVGPNIGVKASGGVRDRETALAMVEAGATRIGASAGIAIVKGEQSNATY</sequence>
<gene>
    <name evidence="7 8" type="primary">deoC</name>
    <name evidence="8" type="ORF">DS745_14280</name>
</gene>
<comment type="function">
    <text evidence="6 7">Catalyzes a reversible aldol reaction between acetaldehyde and D-glyceraldehyde 3-phosphate to generate 2-deoxy-D-ribose 5-phosphate.</text>
</comment>
<evidence type="ECO:0000256" key="6">
    <source>
        <dbReference type="ARBA" id="ARBA00056337"/>
    </source>
</evidence>
<keyword evidence="4 7" id="KW-0704">Schiff base</keyword>
<dbReference type="OrthoDB" id="9778711at2"/>
<comment type="catalytic activity">
    <reaction evidence="5 7">
        <text>2-deoxy-D-ribose 5-phosphate = D-glyceraldehyde 3-phosphate + acetaldehyde</text>
        <dbReference type="Rhea" id="RHEA:12821"/>
        <dbReference type="ChEBI" id="CHEBI:15343"/>
        <dbReference type="ChEBI" id="CHEBI:59776"/>
        <dbReference type="ChEBI" id="CHEBI:62877"/>
        <dbReference type="EC" id="4.1.2.4"/>
    </reaction>
</comment>
<dbReference type="PANTHER" id="PTHR10889">
    <property type="entry name" value="DEOXYRIBOSE-PHOSPHATE ALDOLASE"/>
    <property type="match status" value="1"/>
</dbReference>
<evidence type="ECO:0000256" key="7">
    <source>
        <dbReference type="HAMAP-Rule" id="MF_00114"/>
    </source>
</evidence>
<evidence type="ECO:0000256" key="1">
    <source>
        <dbReference type="ARBA" id="ARBA00010936"/>
    </source>
</evidence>
<evidence type="ECO:0000313" key="9">
    <source>
        <dbReference type="Proteomes" id="UP000290649"/>
    </source>
</evidence>
<comment type="pathway">
    <text evidence="7">Carbohydrate degradation; 2-deoxy-D-ribose 1-phosphate degradation; D-glyceraldehyde 3-phosphate and acetaldehyde from 2-deoxy-alpha-D-ribose 1-phosphate: step 2/2.</text>
</comment>
<organism evidence="8 9">
    <name type="scientific">Anaerobacillus alkaliphilus</name>
    <dbReference type="NCBI Taxonomy" id="1548597"/>
    <lineage>
        <taxon>Bacteria</taxon>
        <taxon>Bacillati</taxon>
        <taxon>Bacillota</taxon>
        <taxon>Bacilli</taxon>
        <taxon>Bacillales</taxon>
        <taxon>Bacillaceae</taxon>
        <taxon>Anaerobacillus</taxon>
    </lineage>
</organism>
<dbReference type="InterPro" id="IPR028581">
    <property type="entry name" value="DeoC_typeI"/>
</dbReference>
<accession>A0A4Q0VRJ4</accession>
<dbReference type="GO" id="GO:0006018">
    <property type="term" value="P:2-deoxyribose 1-phosphate catabolic process"/>
    <property type="evidence" value="ECO:0007669"/>
    <property type="project" value="UniProtKB-UniRule"/>
</dbReference>
<dbReference type="NCBIfam" id="TIGR00126">
    <property type="entry name" value="deoC"/>
    <property type="match status" value="1"/>
</dbReference>
<evidence type="ECO:0000256" key="3">
    <source>
        <dbReference type="ARBA" id="ARBA00023239"/>
    </source>
</evidence>
<dbReference type="FunFam" id="3.20.20.70:FF:000044">
    <property type="entry name" value="Deoxyribose-phosphate aldolase"/>
    <property type="match status" value="1"/>
</dbReference>
<dbReference type="EC" id="4.1.2.4" evidence="7"/>
<dbReference type="InterPro" id="IPR002915">
    <property type="entry name" value="DeoC/FbaB/LacD_aldolase"/>
</dbReference>
<feature type="active site" description="Proton donor/acceptor" evidence="7">
    <location>
        <position position="91"/>
    </location>
</feature>
<dbReference type="HAMAP" id="MF_00114">
    <property type="entry name" value="DeoC_type1"/>
    <property type="match status" value="1"/>
</dbReference>
<dbReference type="GO" id="GO:0009264">
    <property type="term" value="P:deoxyribonucleotide catabolic process"/>
    <property type="evidence" value="ECO:0007669"/>
    <property type="project" value="UniProtKB-UniRule"/>
</dbReference>
<dbReference type="Pfam" id="PF01791">
    <property type="entry name" value="DeoC"/>
    <property type="match status" value="1"/>
</dbReference>
<dbReference type="UniPathway" id="UPA00002">
    <property type="reaction ID" value="UER00468"/>
</dbReference>
<dbReference type="GO" id="GO:0005737">
    <property type="term" value="C:cytoplasm"/>
    <property type="evidence" value="ECO:0007669"/>
    <property type="project" value="UniProtKB-SubCell"/>
</dbReference>
<dbReference type="PANTHER" id="PTHR10889:SF1">
    <property type="entry name" value="DEOXYRIBOSE-PHOSPHATE ALDOLASE"/>
    <property type="match status" value="1"/>
</dbReference>
<feature type="active site" description="Schiff-base intermediate with acetaldehyde" evidence="7">
    <location>
        <position position="154"/>
    </location>
</feature>